<dbReference type="RefSeq" id="XP_070864300.1">
    <property type="nucleotide sequence ID" value="XM_071013410.1"/>
</dbReference>
<feature type="compositionally biased region" description="Acidic residues" evidence="1">
    <location>
        <begin position="746"/>
        <end position="769"/>
    </location>
</feature>
<dbReference type="InterPro" id="IPR032675">
    <property type="entry name" value="LRR_dom_sf"/>
</dbReference>
<feature type="compositionally biased region" description="Polar residues" evidence="1">
    <location>
        <begin position="112"/>
        <end position="134"/>
    </location>
</feature>
<reference evidence="2 3" key="1">
    <citation type="journal article" date="2024" name="Commun. Biol.">
        <title>Comparative genomic analysis of thermophilic fungi reveals convergent evolutionary adaptations and gene losses.</title>
        <authorList>
            <person name="Steindorff A.S."/>
            <person name="Aguilar-Pontes M.V."/>
            <person name="Robinson A.J."/>
            <person name="Andreopoulos B."/>
            <person name="LaButti K."/>
            <person name="Kuo A."/>
            <person name="Mondo S."/>
            <person name="Riley R."/>
            <person name="Otillar R."/>
            <person name="Haridas S."/>
            <person name="Lipzen A."/>
            <person name="Grimwood J."/>
            <person name="Schmutz J."/>
            <person name="Clum A."/>
            <person name="Reid I.D."/>
            <person name="Moisan M.C."/>
            <person name="Butler G."/>
            <person name="Nguyen T.T.M."/>
            <person name="Dewar K."/>
            <person name="Conant G."/>
            <person name="Drula E."/>
            <person name="Henrissat B."/>
            <person name="Hansel C."/>
            <person name="Singer S."/>
            <person name="Hutchinson M.I."/>
            <person name="de Vries R.P."/>
            <person name="Natvig D.O."/>
            <person name="Powell A.J."/>
            <person name="Tsang A."/>
            <person name="Grigoriev I.V."/>
        </authorList>
    </citation>
    <scope>NUCLEOTIDE SEQUENCE [LARGE SCALE GENOMIC DNA]</scope>
    <source>
        <strain evidence="2 3">ATCC 22073</strain>
    </source>
</reference>
<evidence type="ECO:0000256" key="1">
    <source>
        <dbReference type="SAM" id="MobiDB-lite"/>
    </source>
</evidence>
<feature type="compositionally biased region" description="Low complexity" evidence="1">
    <location>
        <begin position="792"/>
        <end position="802"/>
    </location>
</feature>
<dbReference type="InterPro" id="IPR052109">
    <property type="entry name" value="SRRM_Domain-Containing"/>
</dbReference>
<dbReference type="EMBL" id="JAZGUE010000006">
    <property type="protein sequence ID" value="KAL2265573.1"/>
    <property type="molecule type" value="Genomic_DNA"/>
</dbReference>
<evidence type="ECO:0000313" key="2">
    <source>
        <dbReference type="EMBL" id="KAL2265573.1"/>
    </source>
</evidence>
<keyword evidence="3" id="KW-1185">Reference proteome</keyword>
<protein>
    <submittedName>
        <fullName evidence="2">Uncharacterized protein</fullName>
    </submittedName>
</protein>
<dbReference type="Proteomes" id="UP001600064">
    <property type="component" value="Unassembled WGS sequence"/>
</dbReference>
<feature type="region of interest" description="Disordered" evidence="1">
    <location>
        <begin position="674"/>
        <end position="817"/>
    </location>
</feature>
<gene>
    <name evidence="2" type="ORF">VTJ83DRAFT_6673</name>
</gene>
<feature type="compositionally biased region" description="Polar residues" evidence="1">
    <location>
        <begin position="9"/>
        <end position="40"/>
    </location>
</feature>
<feature type="region of interest" description="Disordered" evidence="1">
    <location>
        <begin position="1"/>
        <end position="234"/>
    </location>
</feature>
<feature type="compositionally biased region" description="Basic and acidic residues" evidence="1">
    <location>
        <begin position="803"/>
        <end position="817"/>
    </location>
</feature>
<organism evidence="2 3">
    <name type="scientific">Remersonia thermophila</name>
    <dbReference type="NCBI Taxonomy" id="72144"/>
    <lineage>
        <taxon>Eukaryota</taxon>
        <taxon>Fungi</taxon>
        <taxon>Dikarya</taxon>
        <taxon>Ascomycota</taxon>
        <taxon>Pezizomycotina</taxon>
        <taxon>Sordariomycetes</taxon>
        <taxon>Sordariomycetidae</taxon>
        <taxon>Sordariales</taxon>
        <taxon>Sordariales incertae sedis</taxon>
        <taxon>Remersonia</taxon>
    </lineage>
</organism>
<name>A0ABR4D5G3_9PEZI</name>
<dbReference type="PANTHER" id="PTHR34755:SF4">
    <property type="entry name" value="F-BOX DOMAIN-CONTAINING PROTEIN"/>
    <property type="match status" value="1"/>
</dbReference>
<feature type="region of interest" description="Disordered" evidence="1">
    <location>
        <begin position="840"/>
        <end position="865"/>
    </location>
</feature>
<proteinExistence type="predicted"/>
<comment type="caution">
    <text evidence="2">The sequence shown here is derived from an EMBL/GenBank/DDBJ whole genome shotgun (WGS) entry which is preliminary data.</text>
</comment>
<evidence type="ECO:0000313" key="3">
    <source>
        <dbReference type="Proteomes" id="UP001600064"/>
    </source>
</evidence>
<sequence>MMRTRGAAASSSGLVATSHNLRPRQATGSRSQPAGGTVASTEGRITRSSAMRAPTTPTQGSRNVPVPQPTSHKRSSPSDGSEGGRRSKRSCRALNASPSFAPNNEPRGRVTRSLTMRASTTQAKASGAAQNTATSHKRASSLGDFSARRSSKRSRPVLHEPGFYAEDSDSESGDEPANPYMSPDPEVEPKSNITTTTTTPTKQRAAKKASPKKPSASSPGRTKKATAPVVADSTADENQNPAIIPNWASLPHLVLALVLRHASAPLDEPRRIKWLIDTGLLSKAFMDAAVDVLYESPPLLTRPMAHGLVSLLLKDDATTYYNYRYRIRELWLDVENVASKTYKGNHLDLTSLISHAPQLKTLRFFHPKDFAPYRNLDDSLRWQYPASLFEALNGAQTQHGTGAPIRLKDWQWNRRLMGRNLDLAKIEALHRTPPFQRLKHVSFVNYQVPSLDAKDSEDDEELEAQDKAYVQSMAGAINALPDLTHLTMESSTVANDYLFPLLPKNLKSLELINCWEVTGENLAAFLLAGGSSLERLVLHHNQSLNLSFLTILGSACPNLRVLSVDCKTYKLHEFLDDSDPTYDELLTPEQRPDWPPSLEAVQMLNMKKWSDAAADTLFQSLVDGAPSLPHLRWIELKAMLDIPIQERSRMRNRWDHAMRKVFLREKVEPQPLFSLRPPAAAHKEQEEGASSPSKSRRRSRLGLDNDELPSRRSVRLAAKWSDPSSRGASPVRELRNGLVRPSYVEPDTDEDDFEEEDDDDDDNDDEEDDDRRHSANPDADENGVGAGGGGALPASPGASSVATHDEERRPAFRHGLCERVEIQIDNQKVAERTLTMDDFLDSDQDDLSDEDWDGDDEEFDTGYAW</sequence>
<dbReference type="PANTHER" id="PTHR34755">
    <property type="entry name" value="SERINE/ARGININE REPETITIVE MATRIX PROTEIN 3-RELATED"/>
    <property type="match status" value="1"/>
</dbReference>
<dbReference type="Gene3D" id="3.80.10.10">
    <property type="entry name" value="Ribonuclease Inhibitor"/>
    <property type="match status" value="1"/>
</dbReference>
<dbReference type="SUPFAM" id="SSF52047">
    <property type="entry name" value="RNI-like"/>
    <property type="match status" value="1"/>
</dbReference>
<dbReference type="GeneID" id="98128054"/>
<accession>A0ABR4D5G3</accession>